<evidence type="ECO:0000313" key="11">
    <source>
        <dbReference type="EMBL" id="HEU97980.1"/>
    </source>
</evidence>
<dbReference type="Proteomes" id="UP000885664">
    <property type="component" value="Unassembled WGS sequence"/>
</dbReference>
<dbReference type="GO" id="GO:0046872">
    <property type="term" value="F:metal ion binding"/>
    <property type="evidence" value="ECO:0007669"/>
    <property type="project" value="UniProtKB-KW"/>
</dbReference>
<dbReference type="GO" id="GO:0016491">
    <property type="term" value="F:oxidoreductase activity"/>
    <property type="evidence" value="ECO:0007669"/>
    <property type="project" value="UniProtKB-KW"/>
</dbReference>
<dbReference type="PANTHER" id="PTHR43742:SF9">
    <property type="entry name" value="TETRATHIONATE REDUCTASE SUBUNIT A"/>
    <property type="match status" value="1"/>
</dbReference>
<dbReference type="Pfam" id="PF00384">
    <property type="entry name" value="Molybdopterin"/>
    <property type="match status" value="1"/>
</dbReference>
<dbReference type="InterPro" id="IPR006311">
    <property type="entry name" value="TAT_signal"/>
</dbReference>
<comment type="caution">
    <text evidence="11">The sequence shown here is derived from an EMBL/GenBank/DDBJ whole genome shotgun (WGS) entry which is preliminary data.</text>
</comment>
<dbReference type="InterPro" id="IPR006657">
    <property type="entry name" value="MoPterin_dinucl-bd_dom"/>
</dbReference>
<evidence type="ECO:0000256" key="4">
    <source>
        <dbReference type="ARBA" id="ARBA00022505"/>
    </source>
</evidence>
<sequence length="838" mass="91905">MKLTRRDFLKTAAFTALALSIPSGGLKLLESLTESEALSEQAPTSAQPLPAYIATSCGMCGGSCGIKVGILNNKPVAAVPIEGHPQPGLCGRAAMLPWLYDNALRLKKPMKRVGNRGEGSFQEIPWDQALNEIASKLKEIVSKYGYKSIAIAYHDCWSSYIPLFTYLFGTPNGIPHVSTCHLAGSAARSQVLGIAGPNLVDPDYENASYLLLIGRSLSTGIMGQVQRARSNSKLRIVVVDPRMPEISFGNAEWIPIIPGTDPAFVLSLINVIIEEGLYDANFLKKYTNAPFLIKQDGKPLTEADVKQGGSSTTYMVYDSSSSSIVPYTSASQPDLNYQGNVTLADGSTASVKTAFLLLKDRASQYSPSNASKITGVDEDTIRRIAREFALYRGVADDTWYAAKNGNEYDAVKGILILNALVGNIDAMGGLVFQESAGIPSIITLVTSGGKTYAKTIYGASMPQEMFADSTQKRVDQLKYKLTLGTFDAVLDAILKDDPYPIRALFVIGTTPILRDMNASKVIEAYKKLDLVVFINVLYQDDADYADYILPDTTFLERDEIFATKWTPHAVVQMTRKVIEPPEDSDPREAVWAMFEIARRAFPERAYALGWKDEYADYSKFESQFVPSVIDAILNSVSSKWNVSKDRIKQELETNGFYLLKRKSYYSRPYKSPVGTPSGRVEIYPLAALASGLDPLPSYSPPAYTLPSAPNEFYLVNSKSPTTSLTATILEPSKFLEDRKVWMNPKDASRLGISDGDAIEIESIDLPGAKVIAEVRVTNRVREGVLYTRAQAGGRRAKKLVAMRHFSTNGVNPEFLAKVSLHPIIGYGATNCSVRIRKL</sequence>
<organism evidence="11">
    <name type="scientific">Fervidicoccus fontis</name>
    <dbReference type="NCBI Taxonomy" id="683846"/>
    <lineage>
        <taxon>Archaea</taxon>
        <taxon>Thermoproteota</taxon>
        <taxon>Thermoprotei</taxon>
        <taxon>Fervidicoccales</taxon>
        <taxon>Fervidicoccaceae</taxon>
        <taxon>Fervidicoccus</taxon>
    </lineage>
</organism>
<dbReference type="InterPro" id="IPR006963">
    <property type="entry name" value="Mopterin_OxRdtase_4Fe-4S_dom"/>
</dbReference>
<dbReference type="Pfam" id="PF01568">
    <property type="entry name" value="Molydop_binding"/>
    <property type="match status" value="1"/>
</dbReference>
<evidence type="ECO:0000256" key="9">
    <source>
        <dbReference type="ARBA" id="ARBA00023014"/>
    </source>
</evidence>
<evidence type="ECO:0000256" key="2">
    <source>
        <dbReference type="ARBA" id="ARBA00010312"/>
    </source>
</evidence>
<dbReference type="Gene3D" id="2.40.40.20">
    <property type="match status" value="1"/>
</dbReference>
<dbReference type="SUPFAM" id="SSF53706">
    <property type="entry name" value="Formate dehydrogenase/DMSO reductase, domains 1-3"/>
    <property type="match status" value="1"/>
</dbReference>
<keyword evidence="3" id="KW-0004">4Fe-4S</keyword>
<comment type="cofactor">
    <cofactor evidence="1">
        <name>[4Fe-4S] cluster</name>
        <dbReference type="ChEBI" id="CHEBI:49883"/>
    </cofactor>
</comment>
<comment type="similarity">
    <text evidence="2">Belongs to the prokaryotic molybdopterin-containing oxidoreductase family.</text>
</comment>
<keyword evidence="9" id="KW-0411">Iron-sulfur</keyword>
<evidence type="ECO:0000256" key="6">
    <source>
        <dbReference type="ARBA" id="ARBA00022729"/>
    </source>
</evidence>
<keyword evidence="8" id="KW-0408">Iron</keyword>
<dbReference type="InterPro" id="IPR009010">
    <property type="entry name" value="Asp_de-COase-like_dom_sf"/>
</dbReference>
<keyword evidence="5" id="KW-0479">Metal-binding</keyword>
<dbReference type="SUPFAM" id="SSF50692">
    <property type="entry name" value="ADC-like"/>
    <property type="match status" value="1"/>
</dbReference>
<gene>
    <name evidence="11" type="ORF">ENO36_03895</name>
</gene>
<dbReference type="Gene3D" id="3.40.228.10">
    <property type="entry name" value="Dimethylsulfoxide Reductase, domain 2"/>
    <property type="match status" value="2"/>
</dbReference>
<proteinExistence type="inferred from homology"/>
<evidence type="ECO:0000256" key="3">
    <source>
        <dbReference type="ARBA" id="ARBA00022485"/>
    </source>
</evidence>
<feature type="domain" description="4Fe-4S Mo/W bis-MGD-type" evidence="10">
    <location>
        <begin position="50"/>
        <end position="102"/>
    </location>
</feature>
<keyword evidence="6" id="KW-0732">Signal</keyword>
<evidence type="ECO:0000256" key="5">
    <source>
        <dbReference type="ARBA" id="ARBA00022723"/>
    </source>
</evidence>
<evidence type="ECO:0000259" key="10">
    <source>
        <dbReference type="SMART" id="SM00926"/>
    </source>
</evidence>
<dbReference type="PROSITE" id="PS51318">
    <property type="entry name" value="TAT"/>
    <property type="match status" value="1"/>
</dbReference>
<name>A0A7C2YZP8_9CREN</name>
<dbReference type="GO" id="GO:0051539">
    <property type="term" value="F:4 iron, 4 sulfur cluster binding"/>
    <property type="evidence" value="ECO:0007669"/>
    <property type="project" value="UniProtKB-KW"/>
</dbReference>
<dbReference type="InterPro" id="IPR050612">
    <property type="entry name" value="Prok_Mopterin_Oxidored"/>
</dbReference>
<accession>A0A7C2YZP8</accession>
<keyword evidence="7" id="KW-0560">Oxidoreductase</keyword>
<reference evidence="11" key="1">
    <citation type="journal article" date="2020" name="mSystems">
        <title>Genome- and Community-Level Interaction Insights into Carbon Utilization and Element Cycling Functions of Hydrothermarchaeota in Hydrothermal Sediment.</title>
        <authorList>
            <person name="Zhou Z."/>
            <person name="Liu Y."/>
            <person name="Xu W."/>
            <person name="Pan J."/>
            <person name="Luo Z.H."/>
            <person name="Li M."/>
        </authorList>
    </citation>
    <scope>NUCLEOTIDE SEQUENCE [LARGE SCALE GENOMIC DNA]</scope>
    <source>
        <strain evidence="11">SpSt-1259</strain>
    </source>
</reference>
<evidence type="ECO:0000256" key="1">
    <source>
        <dbReference type="ARBA" id="ARBA00001966"/>
    </source>
</evidence>
<dbReference type="SMART" id="SM00926">
    <property type="entry name" value="Molybdop_Fe4S4"/>
    <property type="match status" value="1"/>
</dbReference>
<dbReference type="EMBL" id="DSFE01000085">
    <property type="protein sequence ID" value="HEU97980.1"/>
    <property type="molecule type" value="Genomic_DNA"/>
</dbReference>
<dbReference type="InterPro" id="IPR027467">
    <property type="entry name" value="MopterinOxRdtase_cofactor_BS"/>
</dbReference>
<keyword evidence="4" id="KW-0500">Molybdenum</keyword>
<protein>
    <submittedName>
        <fullName evidence="11">Molybdopterin oxidoreductase</fullName>
    </submittedName>
</protein>
<evidence type="ECO:0000256" key="7">
    <source>
        <dbReference type="ARBA" id="ARBA00023002"/>
    </source>
</evidence>
<dbReference type="Gene3D" id="3.40.50.740">
    <property type="match status" value="2"/>
</dbReference>
<dbReference type="AlphaFoldDB" id="A0A7C2YZP8"/>
<evidence type="ECO:0000256" key="8">
    <source>
        <dbReference type="ARBA" id="ARBA00023004"/>
    </source>
</evidence>
<dbReference type="PROSITE" id="PS00551">
    <property type="entry name" value="MOLYBDOPTERIN_PROK_1"/>
    <property type="match status" value="1"/>
</dbReference>
<dbReference type="InterPro" id="IPR006656">
    <property type="entry name" value="Mopterin_OxRdtase"/>
</dbReference>
<dbReference type="GO" id="GO:0043546">
    <property type="term" value="F:molybdopterin cofactor binding"/>
    <property type="evidence" value="ECO:0007669"/>
    <property type="project" value="InterPro"/>
</dbReference>
<dbReference type="PANTHER" id="PTHR43742">
    <property type="entry name" value="TRIMETHYLAMINE-N-OXIDE REDUCTASE"/>
    <property type="match status" value="1"/>
</dbReference>